<name>A0A6A6QAV6_9PEZI</name>
<dbReference type="AlphaFoldDB" id="A0A6A6QAV6"/>
<accession>A0A6A6QAV6</accession>
<keyword evidence="2" id="KW-1185">Reference proteome</keyword>
<proteinExistence type="predicted"/>
<evidence type="ECO:0000313" key="2">
    <source>
        <dbReference type="Proteomes" id="UP000799750"/>
    </source>
</evidence>
<reference evidence="1" key="1">
    <citation type="journal article" date="2020" name="Stud. Mycol.">
        <title>101 Dothideomycetes genomes: a test case for predicting lifestyles and emergence of pathogens.</title>
        <authorList>
            <person name="Haridas S."/>
            <person name="Albert R."/>
            <person name="Binder M."/>
            <person name="Bloem J."/>
            <person name="Labutti K."/>
            <person name="Salamov A."/>
            <person name="Andreopoulos B."/>
            <person name="Baker S."/>
            <person name="Barry K."/>
            <person name="Bills G."/>
            <person name="Bluhm B."/>
            <person name="Cannon C."/>
            <person name="Castanera R."/>
            <person name="Culley D."/>
            <person name="Daum C."/>
            <person name="Ezra D."/>
            <person name="Gonzalez J."/>
            <person name="Henrissat B."/>
            <person name="Kuo A."/>
            <person name="Liang C."/>
            <person name="Lipzen A."/>
            <person name="Lutzoni F."/>
            <person name="Magnuson J."/>
            <person name="Mondo S."/>
            <person name="Nolan M."/>
            <person name="Ohm R."/>
            <person name="Pangilinan J."/>
            <person name="Park H.-J."/>
            <person name="Ramirez L."/>
            <person name="Alfaro M."/>
            <person name="Sun H."/>
            <person name="Tritt A."/>
            <person name="Yoshinaga Y."/>
            <person name="Zwiers L.-H."/>
            <person name="Turgeon B."/>
            <person name="Goodwin S."/>
            <person name="Spatafora J."/>
            <person name="Crous P."/>
            <person name="Grigoriev I."/>
        </authorList>
    </citation>
    <scope>NUCLEOTIDE SEQUENCE</scope>
    <source>
        <strain evidence="1">CBS 269.34</strain>
    </source>
</reference>
<dbReference type="EMBL" id="MU004199">
    <property type="protein sequence ID" value="KAF2489209.1"/>
    <property type="molecule type" value="Genomic_DNA"/>
</dbReference>
<dbReference type="OrthoDB" id="10475996at2759"/>
<sequence length="276" mass="31347">MSSIDPKLQELDAELARVWRGILEIIFEPCVPYVKETEGGFLVSGKEETGYKLITKDEDLLTFIMADQCDDAAQVLYDIVQKIFGTEVQMTQIEVKPKRAALWPNRINKARVRGHMVLLVMLPDRTQLVVDPTKAQFGFQECGLSLQKFLKDYGVKGDETIPLIFDRETHLQEMEIASKKMVKAMKNMEEAFASLGSFVPGPQYRPQDHYELFQHLRERLSEAYDVWRAGIDDGSSVVEVLSQENVGRESFRKAMLDGAEKAVKDSKGGKLPRFLP</sequence>
<dbReference type="Proteomes" id="UP000799750">
    <property type="component" value="Unassembled WGS sequence"/>
</dbReference>
<organism evidence="1 2">
    <name type="scientific">Lophium mytilinum</name>
    <dbReference type="NCBI Taxonomy" id="390894"/>
    <lineage>
        <taxon>Eukaryota</taxon>
        <taxon>Fungi</taxon>
        <taxon>Dikarya</taxon>
        <taxon>Ascomycota</taxon>
        <taxon>Pezizomycotina</taxon>
        <taxon>Dothideomycetes</taxon>
        <taxon>Pleosporomycetidae</taxon>
        <taxon>Mytilinidiales</taxon>
        <taxon>Mytilinidiaceae</taxon>
        <taxon>Lophium</taxon>
    </lineage>
</organism>
<evidence type="ECO:0000313" key="1">
    <source>
        <dbReference type="EMBL" id="KAF2489209.1"/>
    </source>
</evidence>
<protein>
    <submittedName>
        <fullName evidence="1">Uncharacterized protein</fullName>
    </submittedName>
</protein>
<gene>
    <name evidence="1" type="ORF">BU16DRAFT_567387</name>
</gene>